<evidence type="ECO:0000313" key="2">
    <source>
        <dbReference type="EMBL" id="MCA6075149.1"/>
    </source>
</evidence>
<comment type="caution">
    <text evidence="2">The sequence shown here is derived from an EMBL/GenBank/DDBJ whole genome shotgun (WGS) entry which is preliminary data.</text>
</comment>
<evidence type="ECO:0000259" key="1">
    <source>
        <dbReference type="Pfam" id="PF13349"/>
    </source>
</evidence>
<gene>
    <name evidence="2" type="ORF">LDX50_09720</name>
    <name evidence="3" type="ORF">LDX50_15690</name>
    <name evidence="4" type="ORF">LDX50_21410</name>
</gene>
<proteinExistence type="predicted"/>
<sequence>MKKLIIILTILVISGGYSGFSQDSGELVVPFSDPAKPKKVIVDLRRGSIEVVGSDRQDVKIYYEPTDSKMNENGTSSDGLKRIASASLNLEISEKDNTVEIESDSWNKGVNVKIEVPYRVDLHVESYNDGDLFVSNIKGEVVADSQNGRITAENISGSLIADTYNGAIRVTFDEIKPDTPMAFSTYNGDIDLTLPANFRGSMKMKTARGDILSGFDFTLEKSEPETKKDTKSGTYKIYMDEWVRGKINGGGPEFMLKNYNGNIYLRKK</sequence>
<protein>
    <submittedName>
        <fullName evidence="2">DUF4097 domain-containing protein</fullName>
    </submittedName>
</protein>
<dbReference type="Pfam" id="PF13349">
    <property type="entry name" value="DUF4097"/>
    <property type="match status" value="1"/>
</dbReference>
<feature type="domain" description="DUF4097" evidence="1">
    <location>
        <begin position="128"/>
        <end position="231"/>
    </location>
</feature>
<dbReference type="EMBL" id="JAIXNE010000003">
    <property type="protein sequence ID" value="MCA6076326.1"/>
    <property type="molecule type" value="Genomic_DNA"/>
</dbReference>
<dbReference type="EMBL" id="JAIXNE010000004">
    <property type="protein sequence ID" value="MCA6077454.1"/>
    <property type="molecule type" value="Genomic_DNA"/>
</dbReference>
<evidence type="ECO:0000313" key="5">
    <source>
        <dbReference type="Proteomes" id="UP001139409"/>
    </source>
</evidence>
<evidence type="ECO:0000313" key="3">
    <source>
        <dbReference type="EMBL" id="MCA6076326.1"/>
    </source>
</evidence>
<keyword evidence="5" id="KW-1185">Reference proteome</keyword>
<evidence type="ECO:0000313" key="4">
    <source>
        <dbReference type="EMBL" id="MCA6077454.1"/>
    </source>
</evidence>
<dbReference type="RefSeq" id="WP_225698254.1">
    <property type="nucleotide sequence ID" value="NZ_JAIXNE010000002.1"/>
</dbReference>
<dbReference type="Proteomes" id="UP001139409">
    <property type="component" value="Unassembled WGS sequence"/>
</dbReference>
<organism evidence="2 5">
    <name type="scientific">Fulvivirga sedimenti</name>
    <dbReference type="NCBI Taxonomy" id="2879465"/>
    <lineage>
        <taxon>Bacteria</taxon>
        <taxon>Pseudomonadati</taxon>
        <taxon>Bacteroidota</taxon>
        <taxon>Cytophagia</taxon>
        <taxon>Cytophagales</taxon>
        <taxon>Fulvivirgaceae</taxon>
        <taxon>Fulvivirga</taxon>
    </lineage>
</organism>
<dbReference type="InterPro" id="IPR025164">
    <property type="entry name" value="Toastrack_DUF4097"/>
</dbReference>
<name>A0A9X1HRP6_9BACT</name>
<dbReference type="EMBL" id="JAIXNE010000002">
    <property type="protein sequence ID" value="MCA6075149.1"/>
    <property type="molecule type" value="Genomic_DNA"/>
</dbReference>
<reference evidence="2" key="1">
    <citation type="submission" date="2021-09" db="EMBL/GenBank/DDBJ databases">
        <title>Fulvivirga sp. isolated from coastal sediment.</title>
        <authorList>
            <person name="Yu H."/>
        </authorList>
    </citation>
    <scope>NUCLEOTIDE SEQUENCE</scope>
    <source>
        <strain evidence="2">1062</strain>
    </source>
</reference>
<accession>A0A9X1HRP6</accession>
<dbReference type="AlphaFoldDB" id="A0A9X1HRP6"/>